<dbReference type="OrthoDB" id="446723at2759"/>
<keyword evidence="2" id="KW-1185">Reference proteome</keyword>
<proteinExistence type="predicted"/>
<organism evidence="1 2">
    <name type="scientific">Cyanidiococcus yangmingshanensis</name>
    <dbReference type="NCBI Taxonomy" id="2690220"/>
    <lineage>
        <taxon>Eukaryota</taxon>
        <taxon>Rhodophyta</taxon>
        <taxon>Bangiophyceae</taxon>
        <taxon>Cyanidiales</taxon>
        <taxon>Cyanidiaceae</taxon>
        <taxon>Cyanidiococcus</taxon>
    </lineage>
</organism>
<evidence type="ECO:0000313" key="2">
    <source>
        <dbReference type="Proteomes" id="UP000530660"/>
    </source>
</evidence>
<sequence>MTHAYRCYFITCGALERPVIRQRTHERETASGSKQRRSFLPKLFRTASQKRSERHEQEALVERSEVEELFRSVRQRVRSSEGRRRGEVAINGRNSSASLGFSMPLNRSVDKDTHICIPQQRRQRQGLPEEFFTILYSHGNAEDLASAGAYIQLLTTALGCSAMAYDYTGYGLSLPCSMRPSESRFYGDIHACYRYLIDTGVPPERVLLIGRSIGTGPTVELASRVPVGGVILIAPLMSCLRIVDPDIRCTVSCLDMFPSLDRMHLIKAPVLIIHGLLDDVVPICHGKRLYQRCPQKTEPLWLEKAAHNDIELHYLSSVLQRIRSFLRYCAAFFSERETHRSEPSRLPFLRVPLRIRKWGSDRNR</sequence>
<comment type="caution">
    <text evidence="1">The sequence shown here is derived from an EMBL/GenBank/DDBJ whole genome shotgun (WGS) entry which is preliminary data.</text>
</comment>
<gene>
    <name evidence="1" type="ORF">F1559_001610</name>
</gene>
<accession>A0A7J7IEZ4</accession>
<dbReference type="SUPFAM" id="SSF53474">
    <property type="entry name" value="alpha/beta-Hydrolases"/>
    <property type="match status" value="1"/>
</dbReference>
<evidence type="ECO:0000313" key="1">
    <source>
        <dbReference type="EMBL" id="KAF6001239.1"/>
    </source>
</evidence>
<dbReference type="InterPro" id="IPR029058">
    <property type="entry name" value="AB_hydrolase_fold"/>
</dbReference>
<dbReference type="PANTHER" id="PTHR12277:SF81">
    <property type="entry name" value="PROTEIN ABHD13"/>
    <property type="match status" value="1"/>
</dbReference>
<evidence type="ECO:0008006" key="3">
    <source>
        <dbReference type="Google" id="ProtNLM"/>
    </source>
</evidence>
<dbReference type="PANTHER" id="PTHR12277">
    <property type="entry name" value="ALPHA/BETA HYDROLASE DOMAIN-CONTAINING PROTEIN"/>
    <property type="match status" value="1"/>
</dbReference>
<dbReference type="Proteomes" id="UP000530660">
    <property type="component" value="Unassembled WGS sequence"/>
</dbReference>
<dbReference type="AlphaFoldDB" id="A0A7J7IEZ4"/>
<name>A0A7J7IEZ4_9RHOD</name>
<dbReference type="EMBL" id="VWRR01000015">
    <property type="protein sequence ID" value="KAF6001239.1"/>
    <property type="molecule type" value="Genomic_DNA"/>
</dbReference>
<dbReference type="Gene3D" id="3.40.50.1820">
    <property type="entry name" value="alpha/beta hydrolase"/>
    <property type="match status" value="1"/>
</dbReference>
<reference evidence="1 2" key="1">
    <citation type="journal article" date="2020" name="J. Phycol.">
        <title>Comparative genome analysis reveals Cyanidiococcus gen. nov., a new extremophilic red algal genus sister to Cyanidioschyzon (Cyanidioschyzonaceae, Rhodophyta).</title>
        <authorList>
            <person name="Liu S.-L."/>
            <person name="Chiang Y.-R."/>
            <person name="Yoon H.S."/>
            <person name="Fu H.-Y."/>
        </authorList>
    </citation>
    <scope>NUCLEOTIDE SEQUENCE [LARGE SCALE GENOMIC DNA]</scope>
    <source>
        <strain evidence="1 2">THAL066</strain>
    </source>
</reference>
<protein>
    <recommendedName>
        <fullName evidence="3">Serine aminopeptidase S33 domain-containing protein</fullName>
    </recommendedName>
</protein>